<dbReference type="PANTHER" id="PTHR39697:SF2">
    <property type="entry name" value="CYANOVIRIN-N DOMAIN-CONTAINING PROTEIN"/>
    <property type="match status" value="1"/>
</dbReference>
<organism evidence="3 4">
    <name type="scientific">Venturia inaequalis</name>
    <name type="common">Apple scab fungus</name>
    <dbReference type="NCBI Taxonomy" id="5025"/>
    <lineage>
        <taxon>Eukaryota</taxon>
        <taxon>Fungi</taxon>
        <taxon>Dikarya</taxon>
        <taxon>Ascomycota</taxon>
        <taxon>Pezizomycotina</taxon>
        <taxon>Dothideomycetes</taxon>
        <taxon>Pleosporomycetidae</taxon>
        <taxon>Venturiales</taxon>
        <taxon>Venturiaceae</taxon>
        <taxon>Venturia</taxon>
    </lineage>
</organism>
<keyword evidence="2" id="KW-1133">Transmembrane helix</keyword>
<dbReference type="InterPro" id="IPR008999">
    <property type="entry name" value="Actin-crosslinking"/>
</dbReference>
<evidence type="ECO:0000256" key="1">
    <source>
        <dbReference type="SAM" id="MobiDB-lite"/>
    </source>
</evidence>
<evidence type="ECO:0000313" key="4">
    <source>
        <dbReference type="Proteomes" id="UP000447873"/>
    </source>
</evidence>
<evidence type="ECO:0000313" key="3">
    <source>
        <dbReference type="EMBL" id="KAE9987358.1"/>
    </source>
</evidence>
<protein>
    <submittedName>
        <fullName evidence="3">Uncharacterized protein</fullName>
    </submittedName>
</protein>
<reference evidence="3 4" key="1">
    <citation type="submission" date="2018-12" db="EMBL/GenBank/DDBJ databases">
        <title>Venturia inaequalis Genome Resource.</title>
        <authorList>
            <person name="Lichtner F.J."/>
        </authorList>
    </citation>
    <scope>NUCLEOTIDE SEQUENCE [LARGE SCALE GENOMIC DNA]</scope>
    <source>
        <strain evidence="3 4">120213</strain>
    </source>
</reference>
<accession>A0A8H3VGQ6</accession>
<dbReference type="AlphaFoldDB" id="A0A8H3VGQ6"/>
<feature type="region of interest" description="Disordered" evidence="1">
    <location>
        <begin position="1"/>
        <end position="21"/>
    </location>
</feature>
<gene>
    <name evidence="3" type="ORF">EG328_003082</name>
</gene>
<dbReference type="PANTHER" id="PTHR39697">
    <property type="entry name" value="RICIN B LECTIN DOMAIN-CONTAINING PROTEIN-RELATED"/>
    <property type="match status" value="1"/>
</dbReference>
<feature type="transmembrane region" description="Helical" evidence="2">
    <location>
        <begin position="71"/>
        <end position="92"/>
    </location>
</feature>
<keyword evidence="2" id="KW-0472">Membrane</keyword>
<sequence>MKFRNGNARVPDGGDDASTIASAINTPPESVVDGDFEEVSTRDRVGVKKARRNNQEHAATECWFCFGLLEILKSCAVTLVILFFTVIAARYFDAEPDNTILFSNSVGFPVQTVTATVTAAAAATAQPLAPIIPGNVYMIRSISSLQPWTGSVITHLGNEVLLTATTKNTMSHWLVVEKKGWLGFMNVQSRLFLGHDRFGNLQCTATNHNGWEMFHFQPGGRRGQVLLMTHWDSLVPVGVSLYQGNAGLRKLVDSKADGMVWEFVKVGG</sequence>
<evidence type="ECO:0000256" key="2">
    <source>
        <dbReference type="SAM" id="Phobius"/>
    </source>
</evidence>
<proteinExistence type="predicted"/>
<dbReference type="SUPFAM" id="SSF50405">
    <property type="entry name" value="Actin-crosslinking proteins"/>
    <property type="match status" value="1"/>
</dbReference>
<dbReference type="Proteomes" id="UP000447873">
    <property type="component" value="Unassembled WGS sequence"/>
</dbReference>
<comment type="caution">
    <text evidence="3">The sequence shown here is derived from an EMBL/GenBank/DDBJ whole genome shotgun (WGS) entry which is preliminary data.</text>
</comment>
<dbReference type="EMBL" id="WNWS01000019">
    <property type="protein sequence ID" value="KAE9987358.1"/>
    <property type="molecule type" value="Genomic_DNA"/>
</dbReference>
<keyword evidence="2" id="KW-0812">Transmembrane</keyword>
<name>A0A8H3VGQ6_VENIN</name>